<dbReference type="Proteomes" id="UP000676336">
    <property type="component" value="Unassembled WGS sequence"/>
</dbReference>
<dbReference type="AlphaFoldDB" id="A0A8S3DWV9"/>
<comment type="caution">
    <text evidence="1">The sequence shown here is derived from an EMBL/GenBank/DDBJ whole genome shotgun (WGS) entry which is preliminary data.</text>
</comment>
<gene>
    <name evidence="1" type="ORF">SMN809_LOCUS58320</name>
</gene>
<dbReference type="EMBL" id="CAJOBI010218215">
    <property type="protein sequence ID" value="CAF5034863.1"/>
    <property type="molecule type" value="Genomic_DNA"/>
</dbReference>
<evidence type="ECO:0000313" key="2">
    <source>
        <dbReference type="Proteomes" id="UP000676336"/>
    </source>
</evidence>
<protein>
    <submittedName>
        <fullName evidence="1">Uncharacterized protein</fullName>
    </submittedName>
</protein>
<organism evidence="1 2">
    <name type="scientific">Rotaria magnacalcarata</name>
    <dbReference type="NCBI Taxonomy" id="392030"/>
    <lineage>
        <taxon>Eukaryota</taxon>
        <taxon>Metazoa</taxon>
        <taxon>Spiralia</taxon>
        <taxon>Gnathifera</taxon>
        <taxon>Rotifera</taxon>
        <taxon>Eurotatoria</taxon>
        <taxon>Bdelloidea</taxon>
        <taxon>Philodinida</taxon>
        <taxon>Philodinidae</taxon>
        <taxon>Rotaria</taxon>
    </lineage>
</organism>
<feature type="non-terminal residue" evidence="1">
    <location>
        <position position="36"/>
    </location>
</feature>
<evidence type="ECO:0000313" key="1">
    <source>
        <dbReference type="EMBL" id="CAF5034863.1"/>
    </source>
</evidence>
<sequence>MTVKHLRTVYKQKLASAAAVDPTIASKYCAGYGECA</sequence>
<accession>A0A8S3DWV9</accession>
<reference evidence="1" key="1">
    <citation type="submission" date="2021-02" db="EMBL/GenBank/DDBJ databases">
        <authorList>
            <person name="Nowell W R."/>
        </authorList>
    </citation>
    <scope>NUCLEOTIDE SEQUENCE</scope>
</reference>
<name>A0A8S3DWV9_9BILA</name>
<proteinExistence type="predicted"/>